<dbReference type="Pfam" id="PF12146">
    <property type="entry name" value="Hydrolase_4"/>
    <property type="match status" value="1"/>
</dbReference>
<proteinExistence type="inferred from homology"/>
<dbReference type="SUPFAM" id="SSF53474">
    <property type="entry name" value="alpha/beta-Hydrolases"/>
    <property type="match status" value="1"/>
</dbReference>
<reference evidence="4" key="2">
    <citation type="submission" date="2022-05" db="EMBL/GenBank/DDBJ databases">
        <authorList>
            <person name="Kim J.-S."/>
            <person name="Lee K."/>
            <person name="Suh M."/>
            <person name="Eom M."/>
            <person name="Kim J.-S."/>
            <person name="Kim D.-S."/>
            <person name="Ko S.-H."/>
            <person name="Shin Y."/>
            <person name="Lee J.-S."/>
        </authorList>
    </citation>
    <scope>NUCLEOTIDE SEQUENCE</scope>
    <source>
        <strain evidence="4">N237</strain>
    </source>
</reference>
<dbReference type="InterPro" id="IPR029058">
    <property type="entry name" value="AB_hydrolase_fold"/>
</dbReference>
<dbReference type="InterPro" id="IPR050261">
    <property type="entry name" value="FrsA_esterase"/>
</dbReference>
<dbReference type="Proteomes" id="UP001056336">
    <property type="component" value="Chromosome"/>
</dbReference>
<dbReference type="PANTHER" id="PTHR22946">
    <property type="entry name" value="DIENELACTONE HYDROLASE DOMAIN-CONTAINING PROTEIN-RELATED"/>
    <property type="match status" value="1"/>
</dbReference>
<keyword evidence="4" id="KW-0378">Hydrolase</keyword>
<dbReference type="GO" id="GO:0016787">
    <property type="term" value="F:hydrolase activity"/>
    <property type="evidence" value="ECO:0007669"/>
    <property type="project" value="UniProtKB-KW"/>
</dbReference>
<organism evidence="4 5">
    <name type="scientific">Jatrophihabitans telluris</name>
    <dbReference type="NCBI Taxonomy" id="2038343"/>
    <lineage>
        <taxon>Bacteria</taxon>
        <taxon>Bacillati</taxon>
        <taxon>Actinomycetota</taxon>
        <taxon>Actinomycetes</taxon>
        <taxon>Jatrophihabitantales</taxon>
        <taxon>Jatrophihabitantaceae</taxon>
        <taxon>Jatrophihabitans</taxon>
    </lineage>
</organism>
<feature type="domain" description="Serine aminopeptidase S33" evidence="3">
    <location>
        <begin position="72"/>
        <end position="137"/>
    </location>
</feature>
<protein>
    <submittedName>
        <fullName evidence="4">Alpha/beta fold hydrolase</fullName>
    </submittedName>
</protein>
<keyword evidence="5" id="KW-1185">Reference proteome</keyword>
<evidence type="ECO:0000256" key="1">
    <source>
        <dbReference type="ARBA" id="ARBA00008645"/>
    </source>
</evidence>
<evidence type="ECO:0000313" key="5">
    <source>
        <dbReference type="Proteomes" id="UP001056336"/>
    </source>
</evidence>
<evidence type="ECO:0000313" key="4">
    <source>
        <dbReference type="EMBL" id="UQX89573.1"/>
    </source>
</evidence>
<accession>A0ABY4R1D4</accession>
<evidence type="ECO:0000259" key="3">
    <source>
        <dbReference type="Pfam" id="PF12146"/>
    </source>
</evidence>
<dbReference type="RefSeq" id="WP_249773469.1">
    <property type="nucleotide sequence ID" value="NZ_CP097332.1"/>
</dbReference>
<reference evidence="4" key="1">
    <citation type="journal article" date="2018" name="Int. J. Syst. Evol. Microbiol.">
        <title>Jatrophihabitans telluris sp. nov., isolated from sediment soil of lava forest wetlands and the emended description of the genus Jatrophihabitans.</title>
        <authorList>
            <person name="Lee K.C."/>
            <person name="Suh M.K."/>
            <person name="Eom M.K."/>
            <person name="Kim K.K."/>
            <person name="Kim J.S."/>
            <person name="Kim D.S."/>
            <person name="Ko S.H."/>
            <person name="Shin Y.K."/>
            <person name="Lee J.S."/>
        </authorList>
    </citation>
    <scope>NUCLEOTIDE SEQUENCE</scope>
    <source>
        <strain evidence="4">N237</strain>
    </source>
</reference>
<dbReference type="EMBL" id="CP097332">
    <property type="protein sequence ID" value="UQX89573.1"/>
    <property type="molecule type" value="Genomic_DNA"/>
</dbReference>
<name>A0ABY4R1D4_9ACTN</name>
<dbReference type="InterPro" id="IPR022742">
    <property type="entry name" value="Hydrolase_4"/>
</dbReference>
<comment type="similarity">
    <text evidence="1">Belongs to the AB hydrolase superfamily.</text>
</comment>
<evidence type="ECO:0000256" key="2">
    <source>
        <dbReference type="SAM" id="MobiDB-lite"/>
    </source>
</evidence>
<gene>
    <name evidence="4" type="ORF">M6D93_06090</name>
</gene>
<sequence>MTPAHPTLSVSRASRGVQPRAVVLVLHGGREIGHDAVSPLDPAVLRMLPIARRIRRMGAGQLAVARLRYQVRGWNGALASPVADAEWAVQELSRRYPGLPIGLVGHSMGGRTALRVAGAAPVRSVVGLAPWLPPGEPLAQLSGRRVLLVHGDADRMTSPKGSAFVAAQLRADGIDAAFVAVPGERHAMLRRPRLWSDLAAGYLVQTLLTDAAAGESSSPRGAAGRPPSGQSVGRAAANLLRQVAEGEPRVTA</sequence>
<feature type="region of interest" description="Disordered" evidence="2">
    <location>
        <begin position="214"/>
        <end position="238"/>
    </location>
</feature>
<dbReference type="Gene3D" id="3.40.50.1820">
    <property type="entry name" value="alpha/beta hydrolase"/>
    <property type="match status" value="1"/>
</dbReference>